<dbReference type="Gene3D" id="2.60.120.10">
    <property type="entry name" value="Jelly Rolls"/>
    <property type="match status" value="1"/>
</dbReference>
<dbReference type="PANTHER" id="PTHR43346:SF1">
    <property type="entry name" value="QUERCETIN 2,3-DIOXYGENASE-RELATED"/>
    <property type="match status" value="1"/>
</dbReference>
<dbReference type="AlphaFoldDB" id="A0A7G8T9L2"/>
<reference evidence="2 3" key="1">
    <citation type="submission" date="2020-08" db="EMBL/GenBank/DDBJ databases">
        <title>The isolate Caproiciproducens sp. 7D4C2 produces n-caproate at mildly acidic conditions from hexoses: genome and rBOX comparison with related strains and chain-elongating bacteria.</title>
        <authorList>
            <person name="Esquivel-Elizondo S."/>
            <person name="Bagci C."/>
            <person name="Temovska M."/>
            <person name="Jeon B.S."/>
            <person name="Bessarab I."/>
            <person name="Williams R.B.H."/>
            <person name="Huson D.H."/>
            <person name="Angenent L.T."/>
        </authorList>
    </citation>
    <scope>NUCLEOTIDE SEQUENCE [LARGE SCALE GENOMIC DNA]</scope>
    <source>
        <strain evidence="2 3">7D4C2</strain>
    </source>
</reference>
<dbReference type="Proteomes" id="UP000515909">
    <property type="component" value="Chromosome"/>
</dbReference>
<evidence type="ECO:0000259" key="1">
    <source>
        <dbReference type="Pfam" id="PF07883"/>
    </source>
</evidence>
<accession>A0A7G8T9L2</accession>
<gene>
    <name evidence="2" type="ORF">HCR03_16775</name>
</gene>
<dbReference type="OrthoDB" id="3231985at2"/>
<dbReference type="InterPro" id="IPR014710">
    <property type="entry name" value="RmlC-like_jellyroll"/>
</dbReference>
<dbReference type="SUPFAM" id="SSF51182">
    <property type="entry name" value="RmlC-like cupins"/>
    <property type="match status" value="1"/>
</dbReference>
<name>A0A7G8T9L2_9FIRM</name>
<dbReference type="InterPro" id="IPR011051">
    <property type="entry name" value="RmlC_Cupin_sf"/>
</dbReference>
<dbReference type="CDD" id="cd02223">
    <property type="entry name" value="cupin_Bh2720-like"/>
    <property type="match status" value="1"/>
</dbReference>
<dbReference type="InterPro" id="IPR013096">
    <property type="entry name" value="Cupin_2"/>
</dbReference>
<organism evidence="2 3">
    <name type="scientific">Caproicibacter fermentans</name>
    <dbReference type="NCBI Taxonomy" id="2576756"/>
    <lineage>
        <taxon>Bacteria</taxon>
        <taxon>Bacillati</taxon>
        <taxon>Bacillota</taxon>
        <taxon>Clostridia</taxon>
        <taxon>Eubacteriales</taxon>
        <taxon>Acutalibacteraceae</taxon>
        <taxon>Caproicibacter</taxon>
    </lineage>
</organism>
<evidence type="ECO:0000313" key="2">
    <source>
        <dbReference type="EMBL" id="QNK40303.1"/>
    </source>
</evidence>
<dbReference type="PANTHER" id="PTHR43346">
    <property type="entry name" value="LIGAND BINDING DOMAIN PROTEIN, PUTATIVE (AFU_ORTHOLOGUE AFUA_6G14370)-RELATED"/>
    <property type="match status" value="1"/>
</dbReference>
<dbReference type="EMBL" id="CP060286">
    <property type="protein sequence ID" value="QNK40303.1"/>
    <property type="molecule type" value="Genomic_DNA"/>
</dbReference>
<evidence type="ECO:0000313" key="3">
    <source>
        <dbReference type="Proteomes" id="UP000515909"/>
    </source>
</evidence>
<dbReference type="KEGG" id="cfem:HCR03_16775"/>
<protein>
    <submittedName>
        <fullName evidence="2">Cupin domain-containing protein</fullName>
    </submittedName>
</protein>
<dbReference type="InterPro" id="IPR052538">
    <property type="entry name" value="Flavonoid_dioxygenase-like"/>
</dbReference>
<proteinExistence type="predicted"/>
<feature type="domain" description="Cupin type-2" evidence="1">
    <location>
        <begin position="81"/>
        <end position="156"/>
    </location>
</feature>
<sequence>MFPNPHFFGLKEYYIGITEKGGRKMDWMRGSYGNSLGLAGQQSCLKDYGPEPFVVNIEKATLCNRNYRTALWTGENLQVTLMCICAGDDIGLEIHPDVDQFIRIECGRGIVKMGKEKNQLNYVRRVCGGDAIMVPAGMWHDVINTGGCPLKLYAIYAPPEHPRGTIHETKAAALAAERQNYSSK</sequence>
<dbReference type="Pfam" id="PF07883">
    <property type="entry name" value="Cupin_2"/>
    <property type="match status" value="1"/>
</dbReference>